<dbReference type="Gene3D" id="2.60.40.3120">
    <property type="match status" value="1"/>
</dbReference>
<evidence type="ECO:0000256" key="1">
    <source>
        <dbReference type="ARBA" id="ARBA00001947"/>
    </source>
</evidence>
<dbReference type="PROSITE" id="PS52035">
    <property type="entry name" value="PEPTIDASE_M14"/>
    <property type="match status" value="1"/>
</dbReference>
<dbReference type="EMBL" id="LT991976">
    <property type="protein sequence ID" value="SPK72880.1"/>
    <property type="molecule type" value="Genomic_DNA"/>
</dbReference>
<dbReference type="CDD" id="cd06234">
    <property type="entry name" value="M14_PaCCP-like"/>
    <property type="match status" value="1"/>
</dbReference>
<dbReference type="SUPFAM" id="SSF53187">
    <property type="entry name" value="Zn-dependent exopeptidases"/>
    <property type="match status" value="1"/>
</dbReference>
<dbReference type="GO" id="GO:0004181">
    <property type="term" value="F:metallocarboxypeptidase activity"/>
    <property type="evidence" value="ECO:0007669"/>
    <property type="project" value="InterPro"/>
</dbReference>
<dbReference type="RefSeq" id="WP_115662560.1">
    <property type="nucleotide sequence ID" value="NZ_LT977073.1"/>
</dbReference>
<dbReference type="InterPro" id="IPR050821">
    <property type="entry name" value="Cytosolic_carboxypeptidase"/>
</dbReference>
<evidence type="ECO:0000313" key="4">
    <source>
        <dbReference type="EMBL" id="SPK72880.1"/>
    </source>
</evidence>
<dbReference type="GO" id="GO:0008270">
    <property type="term" value="F:zinc ion binding"/>
    <property type="evidence" value="ECO:0007669"/>
    <property type="project" value="InterPro"/>
</dbReference>
<accession>A0A375IFN8</accession>
<feature type="domain" description="Peptidase M14" evidence="3">
    <location>
        <begin position="111"/>
        <end position="376"/>
    </location>
</feature>
<dbReference type="PANTHER" id="PTHR12756:SF11">
    <property type="entry name" value="CYTOSOLIC CARBOXYPEPTIDASE 1"/>
    <property type="match status" value="1"/>
</dbReference>
<feature type="active site" description="Proton donor/acceptor" evidence="2">
    <location>
        <position position="340"/>
    </location>
</feature>
<dbReference type="InterPro" id="IPR000834">
    <property type="entry name" value="Peptidase_M14"/>
</dbReference>
<reference evidence="4 5" key="1">
    <citation type="submission" date="2018-01" db="EMBL/GenBank/DDBJ databases">
        <authorList>
            <person name="Gaut B.S."/>
            <person name="Morton B.R."/>
            <person name="Clegg M.T."/>
            <person name="Duvall M.R."/>
        </authorList>
    </citation>
    <scope>NUCLEOTIDE SEQUENCE [LARGE SCALE GENOMIC DNA]</scope>
    <source>
        <strain evidence="4">Cupriavidus taiwanensis LMG 19425</strain>
    </source>
</reference>
<dbReference type="GO" id="GO:0006508">
    <property type="term" value="P:proteolysis"/>
    <property type="evidence" value="ECO:0007669"/>
    <property type="project" value="InterPro"/>
</dbReference>
<dbReference type="Gene3D" id="3.40.630.10">
    <property type="entry name" value="Zn peptidases"/>
    <property type="match status" value="1"/>
</dbReference>
<dbReference type="PANTHER" id="PTHR12756">
    <property type="entry name" value="CYTOSOLIC CARBOXYPEPTIDASE"/>
    <property type="match status" value="1"/>
</dbReference>
<name>A0A375IFN8_9BURK</name>
<dbReference type="Pfam" id="PF00246">
    <property type="entry name" value="Peptidase_M14"/>
    <property type="match status" value="1"/>
</dbReference>
<gene>
    <name evidence="4" type="ORF">CT19425_80258</name>
</gene>
<protein>
    <recommendedName>
        <fullName evidence="3">Peptidase M14 domain-containing protein</fullName>
    </recommendedName>
</protein>
<dbReference type="InterPro" id="IPR040626">
    <property type="entry name" value="Pepdidase_M14_N"/>
</dbReference>
<proteinExistence type="inferred from homology"/>
<comment type="similarity">
    <text evidence="2">Belongs to the peptidase M14 family.</text>
</comment>
<evidence type="ECO:0000313" key="5">
    <source>
        <dbReference type="Proteomes" id="UP000255505"/>
    </source>
</evidence>
<comment type="cofactor">
    <cofactor evidence="1">
        <name>Zn(2+)</name>
        <dbReference type="ChEBI" id="CHEBI:29105"/>
    </cofactor>
</comment>
<dbReference type="Pfam" id="PF18027">
    <property type="entry name" value="Pepdidase_M14_N"/>
    <property type="match status" value="1"/>
</dbReference>
<dbReference type="AlphaFoldDB" id="A0A375IFN8"/>
<sequence length="377" mass="42096">MLHISSHFDSGAIEVEALDRADDIRLRIRADSHADFRQWFHFRLQGAAGQACRMHFLNAGDCTYPDGWRDYRAVASYDRANWFRVPTRFDGQVMTVEVTPAHDSIWFAYFEPYPDERHLALLASCQRSPLARLSHLGSTVDGRDMTRVTIGEPGPGKSTIWMIARQHPGESMAEWFVEGVLQRLTGTGMWAGDPAARKLLERAVFHIVPNMNPDGSARGNLRTNAAGANLNREWMAPSPDTSPEVYHVRRAIEASGCDMFFDIHGDEGLPYNFVAGSEMLPGFTEARRREQLRFIEAFKRASPDFQDVHGYAASKYNADALKLASKYIGHTFGCLALTLEMPFKDNADLPDPAVGWNGARSALLGTAMLQAILDYLG</sequence>
<dbReference type="SMART" id="SM00631">
    <property type="entry name" value="Zn_pept"/>
    <property type="match status" value="1"/>
</dbReference>
<evidence type="ECO:0000256" key="2">
    <source>
        <dbReference type="PROSITE-ProRule" id="PRU01379"/>
    </source>
</evidence>
<organism evidence="4 5">
    <name type="scientific">Cupriavidus taiwanensis</name>
    <dbReference type="NCBI Taxonomy" id="164546"/>
    <lineage>
        <taxon>Bacteria</taxon>
        <taxon>Pseudomonadati</taxon>
        <taxon>Pseudomonadota</taxon>
        <taxon>Betaproteobacteria</taxon>
        <taxon>Burkholderiales</taxon>
        <taxon>Burkholderiaceae</taxon>
        <taxon>Cupriavidus</taxon>
    </lineage>
</organism>
<dbReference type="Proteomes" id="UP000255505">
    <property type="component" value="Chromosome I"/>
</dbReference>
<evidence type="ECO:0000259" key="3">
    <source>
        <dbReference type="PROSITE" id="PS52035"/>
    </source>
</evidence>